<accession>A0ACB8UXS6</accession>
<organism evidence="1">
    <name type="scientific">Ophidiomyces ophidiicola</name>
    <dbReference type="NCBI Taxonomy" id="1387563"/>
    <lineage>
        <taxon>Eukaryota</taxon>
        <taxon>Fungi</taxon>
        <taxon>Dikarya</taxon>
        <taxon>Ascomycota</taxon>
        <taxon>Pezizomycotina</taxon>
        <taxon>Eurotiomycetes</taxon>
        <taxon>Eurotiomycetidae</taxon>
        <taxon>Onygenales</taxon>
        <taxon>Onygenaceae</taxon>
        <taxon>Ophidiomyces</taxon>
    </lineage>
</organism>
<protein>
    <submittedName>
        <fullName evidence="1">Actin cytoskeleton and mitosis protein</fullName>
    </submittedName>
</protein>
<name>A0ACB8UXS6_9EURO</name>
<sequence>MFGTATGSKRGSNTQAPRGRVARGNRASSRPDVSTRDLKKSLFDTNIRRGRGNSGATTSLRGQNTSRGRRIETSKVNGALSRGSGGSNTQERSLFGSASTVSSIDQTRDPRRNNNAAARLQKPAMHGNRDDLSRFEQLKRHRSQQRTKAIDEGLMADPNQPTSLNRAITPTGTCTEMCPEYERVERIVQKMVDKSEKYLNPDTGELEIMETKMLKRFRRSAAGYDEQLPSDIRTPNTLLQTLNYILRCVITNDHQFGVVHKFVWDRTRSIRNDFSIQQLTRQQDVEIAVKCLERIARFHILSLHSLSNPTNKEQFDHHQEREQLNNTLLSLLYYYDDNRSRMDFSNEDEFRAYYILFSIHDQRPDLEARMQKWPRELRQAPKIRVAMELFAAAGNNWEYQGTLDARRPNAIAQAFYNRFFGIIHSKSVSYLMACVAEIYFNQIRQTAIRSIWKAYCRQPLSQQHKNQEWKVDDLTRVLWFDEEEQTIKFCEEQGLEFATDSQGELYLDWGSRSLDSSVFQPSSQQIFSYSLVESKRFGRTLPSIILGMNVSQALKHGMIDKSLLCQDSSPIPLSDKPDTEQESLFVSDDEEEQQTEPLDTTSHQKTVSSQPIDIQNNHTVPSPFQNSFGAMFSPSQTSTPSSPNLFSSKPALSASAPAFSSPFGSTLENMSAPSALTFPSALHSSPTSSPFKKPFFGAPSAPMSTSFGKPSFIPTSSASGSQNIANLSAPSNLYTNPFTPTAPQKDSTPENNKTSSEPGFSSTIFSTAAPLAFPNTFAASPFTDTGKPKPLFGTSLSTPSSLRTDALTDVKPLFGAIGSSETQNPFSRPNNASISQKPLPAVFHMSQATENTPASQPFKFTTAAAPGVPQYLENQAQTYADHKDTVPKSTWSTQAEQMTSWGQNTDAPTRMNQFSSLFAVNAKSVGEQDPTPTILEQAYLKEREKKGLEEEAAKETEAKRGFEQHQSALQEEQMKEKAKREAEERERSVQEQERELLAAQQEIDRREKAAREAAGREIAKQQAIEREVAKRKALGGEDEEEDVFLARGKPKMAKINATKSLSVDELLALELSASKAAPPKPRTEQKSMIDEDELLFTAARIAGRELSRVGLFHGLPQFQGSASRHSTPAVSSPVADPVSGNNHSNENSRAIVNGFEVALAPPTPLGLGRTLSRTEQRIRNTGAKGLAYKPITNVLESRSKKEKQKAMTRQFSNSQ</sequence>
<evidence type="ECO:0000313" key="1">
    <source>
        <dbReference type="EMBL" id="KAI2386227.1"/>
    </source>
</evidence>
<gene>
    <name evidence="1" type="primary">SAC3</name>
    <name evidence="1" type="ORF">LOY88_003697</name>
</gene>
<comment type="caution">
    <text evidence="1">The sequence shown here is derived from an EMBL/GenBank/DDBJ whole genome shotgun (WGS) entry which is preliminary data.</text>
</comment>
<reference evidence="1" key="1">
    <citation type="journal article" date="2022" name="bioRxiv">
        <title>Population genetic analysis of Ophidiomyces ophidiicola, the causative agent of snake fungal disease, indicates recent introductions to the USA.</title>
        <authorList>
            <person name="Ladner J.T."/>
            <person name="Palmer J.M."/>
            <person name="Ettinger C.L."/>
            <person name="Stajich J.E."/>
            <person name="Farrell T.M."/>
            <person name="Glorioso B.M."/>
            <person name="Lawson B."/>
            <person name="Price S.J."/>
            <person name="Stengle A.G."/>
            <person name="Grear D.A."/>
            <person name="Lorch J.M."/>
        </authorList>
    </citation>
    <scope>NUCLEOTIDE SEQUENCE</scope>
    <source>
        <strain evidence="1">NWHC 24266-5</strain>
    </source>
</reference>
<proteinExistence type="predicted"/>
<dbReference type="EMBL" id="JALBCA010000050">
    <property type="protein sequence ID" value="KAI2386227.1"/>
    <property type="molecule type" value="Genomic_DNA"/>
</dbReference>